<reference evidence="2 3" key="1">
    <citation type="submission" date="2008-01" db="EMBL/GenBank/DDBJ databases">
        <authorList>
            <person name="Wagner-Dobler I."/>
            <person name="Ferriera S."/>
            <person name="Johnson J."/>
            <person name="Kravitz S."/>
            <person name="Beeson K."/>
            <person name="Sutton G."/>
            <person name="Rogers Y.-H."/>
            <person name="Friedman R."/>
            <person name="Frazier M."/>
            <person name="Venter J.C."/>
        </authorList>
    </citation>
    <scope>NUCLEOTIDE SEQUENCE [LARGE SCALE GENOMIC DNA]</scope>
    <source>
        <strain evidence="3">DSM 17067 / NCIMB 14079 / DFL-11</strain>
    </source>
</reference>
<accession>A0A5E8GVS8</accession>
<dbReference type="InterPro" id="IPR009057">
    <property type="entry name" value="Homeodomain-like_sf"/>
</dbReference>
<evidence type="ECO:0008006" key="4">
    <source>
        <dbReference type="Google" id="ProtNLM"/>
    </source>
</evidence>
<dbReference type="SUPFAM" id="SSF46689">
    <property type="entry name" value="Homeodomain-like"/>
    <property type="match status" value="1"/>
</dbReference>
<feature type="region of interest" description="Disordered" evidence="1">
    <location>
        <begin position="203"/>
        <end position="246"/>
    </location>
</feature>
<dbReference type="RefSeq" id="WP_050776056.1">
    <property type="nucleotide sequence ID" value="NZ_CM011002.1"/>
</dbReference>
<gene>
    <name evidence="2" type="ORF">SADFL11_1342</name>
</gene>
<organism evidence="2 3">
    <name type="scientific">Roseibium alexandrii (strain DSM 17067 / NCIMB 14079 / DFL-11)</name>
    <name type="common">Labrenzia alexandrii</name>
    <dbReference type="NCBI Taxonomy" id="244592"/>
    <lineage>
        <taxon>Bacteria</taxon>
        <taxon>Pseudomonadati</taxon>
        <taxon>Pseudomonadota</taxon>
        <taxon>Alphaproteobacteria</taxon>
        <taxon>Hyphomicrobiales</taxon>
        <taxon>Stappiaceae</taxon>
        <taxon>Roseibium</taxon>
    </lineage>
</organism>
<feature type="compositionally biased region" description="Basic and acidic residues" evidence="1">
    <location>
        <begin position="207"/>
        <end position="223"/>
    </location>
</feature>
<reference evidence="2 3" key="2">
    <citation type="submission" date="2013-04" db="EMBL/GenBank/DDBJ databases">
        <authorList>
            <person name="Fiebig A."/>
            <person name="Pradella S."/>
            <person name="Wagner-Doebler I."/>
        </authorList>
    </citation>
    <scope>NUCLEOTIDE SEQUENCE [LARGE SCALE GENOMIC DNA]</scope>
    <source>
        <strain evidence="3">DSM 17067 / NCIMB 14079 / DFL-11</strain>
    </source>
</reference>
<evidence type="ECO:0000256" key="1">
    <source>
        <dbReference type="SAM" id="MobiDB-lite"/>
    </source>
</evidence>
<dbReference type="Proteomes" id="UP000004703">
    <property type="component" value="Chromosome"/>
</dbReference>
<protein>
    <recommendedName>
        <fullName evidence="4">Homeodomain-like domain-containing protein</fullName>
    </recommendedName>
</protein>
<evidence type="ECO:0000313" key="3">
    <source>
        <dbReference type="Proteomes" id="UP000004703"/>
    </source>
</evidence>
<name>A0A5E8GVS8_ROSAD</name>
<comment type="caution">
    <text evidence="2">The sequence shown here is derived from an EMBL/GenBank/DDBJ whole genome shotgun (WGS) entry which is preliminary data.</text>
</comment>
<dbReference type="Gene3D" id="1.10.10.60">
    <property type="entry name" value="Homeodomain-like"/>
    <property type="match status" value="1"/>
</dbReference>
<sequence>MGVTKDGRYSPNWGGISKYDPEFCELAVELGREGKSLSQIAVACGICRKTMENWRREHADFAEALSFAVTCAQAHWEELGRDNIDNKSFSVPMWAKSMSARFKDDYTERRELTGADGGALHTQNVTQIELIAAEPKTNTARGWATSAGAKSIENIPVEVLDAVTDDPVPGLIEGNNEDEQDRRGPVAEAGSVDVELVPASAATFEQHPLHEKQLQRPSGKEAGLKMSDVASKPERITRKQRVRGMP</sequence>
<evidence type="ECO:0000313" key="2">
    <source>
        <dbReference type="EMBL" id="EEE44056.2"/>
    </source>
</evidence>
<dbReference type="EMBL" id="ACCU02000003">
    <property type="protein sequence ID" value="EEE44056.2"/>
    <property type="molecule type" value="Genomic_DNA"/>
</dbReference>
<dbReference type="AlphaFoldDB" id="A0A5E8GVS8"/>
<proteinExistence type="predicted"/>